<protein>
    <submittedName>
        <fullName evidence="2">Crystallin beta/gamma motif-containing protein</fullName>
    </submittedName>
</protein>
<sequence>MSQLIDKLKKLGASSLEIEAIIYSDDINKSLSEFYKKSLEEDLFKAKAAVGEIREWKGIKYQKQADGSWKLAKGQKRTKVYAYKELKEFGTNYSSFEGKPKQAIDFLLKEKKGQVIGAWERRGLGKIDIVWGDDIKGIRHIRKRHFIEQDDFESLEEMSDIISDVLKHGRIGNFYENNSKVNIHKDKYRVVLMRTVVYDEKDNFRDKIWVLTSFDYSRPKEDKIRKSSIVLNGPDDSNDMDSARHNPFISSIAFSERKDILKKSLEQHLMKTFSQQKDNILS</sequence>
<reference evidence="2" key="1">
    <citation type="journal article" date="2021" name="Proc. Natl. Acad. Sci. U.S.A.">
        <title>A Catalog of Tens of Thousands of Viruses from Human Metagenomes Reveals Hidden Associations with Chronic Diseases.</title>
        <authorList>
            <person name="Tisza M.J."/>
            <person name="Buck C.B."/>
        </authorList>
    </citation>
    <scope>NUCLEOTIDE SEQUENCE</scope>
    <source>
        <strain evidence="2">Ctxc31</strain>
    </source>
</reference>
<dbReference type="InterPro" id="IPR041092">
    <property type="entry name" value="PBECR1"/>
</dbReference>
<accession>A0A8S5MMN5</accession>
<evidence type="ECO:0000313" key="2">
    <source>
        <dbReference type="EMBL" id="DAD83468.1"/>
    </source>
</evidence>
<dbReference type="EMBL" id="BK014938">
    <property type="protein sequence ID" value="DAD83468.1"/>
    <property type="molecule type" value="Genomic_DNA"/>
</dbReference>
<evidence type="ECO:0000259" key="1">
    <source>
        <dbReference type="Pfam" id="PF18809"/>
    </source>
</evidence>
<dbReference type="Pfam" id="PF18809">
    <property type="entry name" value="PBECR1"/>
    <property type="match status" value="1"/>
</dbReference>
<feature type="domain" description="Phage-Barnase-EndoU-ColicinE5/D-RelE-like nuclease" evidence="1">
    <location>
        <begin position="118"/>
        <end position="218"/>
    </location>
</feature>
<organism evidence="2">
    <name type="scientific">Siphoviridae sp. ctxc31</name>
    <dbReference type="NCBI Taxonomy" id="2826520"/>
    <lineage>
        <taxon>Viruses</taxon>
        <taxon>Duplodnaviria</taxon>
        <taxon>Heunggongvirae</taxon>
        <taxon>Uroviricota</taxon>
        <taxon>Caudoviricetes</taxon>
    </lineage>
</organism>
<name>A0A8S5MMN5_9CAUD</name>
<proteinExistence type="predicted"/>